<protein>
    <submittedName>
        <fullName evidence="4">Uncharacterized protein</fullName>
    </submittedName>
</protein>
<dbReference type="STRING" id="74557.A0A1V9YYZ4"/>
<dbReference type="Pfam" id="PF08588">
    <property type="entry name" value="Duc1"/>
    <property type="match status" value="1"/>
</dbReference>
<organism evidence="4 5">
    <name type="scientific">Thraustotheca clavata</name>
    <dbReference type="NCBI Taxonomy" id="74557"/>
    <lineage>
        <taxon>Eukaryota</taxon>
        <taxon>Sar</taxon>
        <taxon>Stramenopiles</taxon>
        <taxon>Oomycota</taxon>
        <taxon>Saprolegniomycetes</taxon>
        <taxon>Saprolegniales</taxon>
        <taxon>Achlyaceae</taxon>
        <taxon>Thraustotheca</taxon>
    </lineage>
</organism>
<feature type="transmembrane region" description="Helical" evidence="1">
    <location>
        <begin position="6"/>
        <end position="24"/>
    </location>
</feature>
<dbReference type="SUPFAM" id="SSF50729">
    <property type="entry name" value="PH domain-like"/>
    <property type="match status" value="1"/>
</dbReference>
<evidence type="ECO:0000313" key="4">
    <source>
        <dbReference type="EMBL" id="OQR90877.1"/>
    </source>
</evidence>
<dbReference type="InterPro" id="IPR006869">
    <property type="entry name" value="DUF547"/>
</dbReference>
<dbReference type="Proteomes" id="UP000243217">
    <property type="component" value="Unassembled WGS sequence"/>
</dbReference>
<name>A0A1V9YYZ4_9STRA</name>
<evidence type="ECO:0000259" key="3">
    <source>
        <dbReference type="Pfam" id="PF08588"/>
    </source>
</evidence>
<dbReference type="OrthoDB" id="71430at2759"/>
<comment type="caution">
    <text evidence="4">The sequence shown here is derived from an EMBL/GenBank/DDBJ whole genome shotgun (WGS) entry which is preliminary data.</text>
</comment>
<dbReference type="EMBL" id="JNBS01002481">
    <property type="protein sequence ID" value="OQR90877.1"/>
    <property type="molecule type" value="Genomic_DNA"/>
</dbReference>
<accession>A0A1V9YYZ4</accession>
<keyword evidence="1" id="KW-0472">Membrane</keyword>
<evidence type="ECO:0000313" key="5">
    <source>
        <dbReference type="Proteomes" id="UP000243217"/>
    </source>
</evidence>
<feature type="domain" description="Domain of unknown function at the cortex 1" evidence="3">
    <location>
        <begin position="78"/>
        <end position="310"/>
    </location>
</feature>
<dbReference type="InterPro" id="IPR013897">
    <property type="entry name" value="Duc1"/>
</dbReference>
<evidence type="ECO:0000259" key="2">
    <source>
        <dbReference type="Pfam" id="PF04784"/>
    </source>
</evidence>
<reference evidence="4 5" key="1">
    <citation type="journal article" date="2014" name="Genome Biol. Evol.">
        <title>The secreted proteins of Achlya hypogyna and Thraustotheca clavata identify the ancestral oomycete secretome and reveal gene acquisitions by horizontal gene transfer.</title>
        <authorList>
            <person name="Misner I."/>
            <person name="Blouin N."/>
            <person name="Leonard G."/>
            <person name="Richards T.A."/>
            <person name="Lane C.E."/>
        </authorList>
    </citation>
    <scope>NUCLEOTIDE SEQUENCE [LARGE SCALE GENOMIC DNA]</scope>
    <source>
        <strain evidence="4 5">ATCC 34112</strain>
    </source>
</reference>
<keyword evidence="1" id="KW-1133">Transmembrane helix</keyword>
<gene>
    <name evidence="4" type="ORF">THRCLA_09175</name>
</gene>
<keyword evidence="1" id="KW-0812">Transmembrane</keyword>
<dbReference type="Pfam" id="PF04784">
    <property type="entry name" value="DUF547"/>
    <property type="match status" value="1"/>
</dbReference>
<keyword evidence="5" id="KW-1185">Reference proteome</keyword>
<dbReference type="PANTHER" id="PTHR46361">
    <property type="entry name" value="ELECTRON CARRIER/ PROTEIN DISULFIDE OXIDOREDUCTASE"/>
    <property type="match status" value="1"/>
</dbReference>
<dbReference type="AlphaFoldDB" id="A0A1V9YYZ4"/>
<evidence type="ECO:0000256" key="1">
    <source>
        <dbReference type="SAM" id="Phobius"/>
    </source>
</evidence>
<proteinExistence type="predicted"/>
<dbReference type="PANTHER" id="PTHR46361:SF3">
    <property type="entry name" value="ELECTRON CARRIER_ PROTEIN DISULFIDE OXIDOREDUCTASE"/>
    <property type="match status" value="1"/>
</dbReference>
<sequence length="944" mass="108152">MVFDPFVAIGMIILMLGVVAYVGYRSILVSAPVYVQDEKIEMRSQLEKQMWHAPELDICEMLMSNSNNKMQASGMVHGQTIWPNADVPIPFENEYFHGKLLFLLRTQYECPKWQKLFEGKRRLFWIQLQGQFKVKPIGTVYIGGEIPKKMNLGFLTRGMVRILLSLLNCLVVGLHSSLGYCYPKDVVAPEEEELPHLCFPLHSSVDEFICTPAGQVPPELGSESFGETKESRALRKSGKQQYEYNTKDTYTFSLFSFHIDFEKWKVVNVPGMPDTSLKNFWETMPLRIIAYSLKKPHERHIARHKQYYFCMKLSPLPPSPKARAFSNSYKFDYDDEESEFLKDEEAHHDQLREELAVYVFTIPAWIEYFSTTEGAKGSGERRVAYLFDILEYTDSTHSTLKKHRFALHTAVQTNLAISLLKEDLDADEPNEHFTIQTSTSTSYGIDKERCRIQRDLLHIAVDDGNTSLSRKIAAKTALKRLLTQKSSVVPHAPFFSTRPGITNGNQGQIIRMLWDSHWRNEWLVLDVKMKQIKFFRTQSSTPCLTIGIADIFDVTPASDYLNLPPPSNSDGMFWFQIETLHHVHCIAVASLGECEFWHRVIVAEMDIISEKGTTLMAHDLISKPYNQVAPLLGKQRFSKAHLVNTRFEDTEDTKRNILNDRRIGVRFGSSEDLDICDVVEQALRMGILLKQHPNMCLTHEVLMFLDVAASIKQVNSKRTLAAMSVPDRTAFFLNLYHLQVLHGHFVDTLPTSKASWSTFFNGVAYDVSGYIFSPAEIEHCIIRAPLPSIKVPFTSYIIPEFDSMDPRCMFQLTSADYRLNFALNPTTRSSVNVLTIYHGFALEHQLNFMARLVLSTLVSADMRKHTIYLPRMIEWCQQDFNQHQPTGIVRILVSFLDGDLRHNVEQLLNQPNKVSIKYLSYDYSFQTTLQLSSWKISPSNAASS</sequence>
<feature type="domain" description="DUF547" evidence="2">
    <location>
        <begin position="722"/>
        <end position="848"/>
    </location>
</feature>